<evidence type="ECO:0000256" key="3">
    <source>
        <dbReference type="ARBA" id="ARBA00021539"/>
    </source>
</evidence>
<dbReference type="Pfam" id="PF11612">
    <property type="entry name" value="T2SSJ"/>
    <property type="match status" value="1"/>
</dbReference>
<evidence type="ECO:0000256" key="5">
    <source>
        <dbReference type="ARBA" id="ARBA00022481"/>
    </source>
</evidence>
<dbReference type="InterPro" id="IPR010055">
    <property type="entry name" value="T2SS_protein-GspJ"/>
</dbReference>
<dbReference type="EMBL" id="JBHSAB010000001">
    <property type="protein sequence ID" value="MFC3907605.1"/>
    <property type="molecule type" value="Genomic_DNA"/>
</dbReference>
<gene>
    <name evidence="11" type="primary">lspJ</name>
    <name evidence="11" type="synonym">gspJ</name>
    <name evidence="11" type="ORF">ACFORL_00745</name>
</gene>
<keyword evidence="12" id="KW-1185">Reference proteome</keyword>
<dbReference type="InterPro" id="IPR045584">
    <property type="entry name" value="Pilin-like"/>
</dbReference>
<dbReference type="InterPro" id="IPR012902">
    <property type="entry name" value="N_methyl_site"/>
</dbReference>
<evidence type="ECO:0000256" key="6">
    <source>
        <dbReference type="ARBA" id="ARBA00022519"/>
    </source>
</evidence>
<dbReference type="RefSeq" id="WP_382340122.1">
    <property type="nucleotide sequence ID" value="NZ_JBHSAB010000001.1"/>
</dbReference>
<keyword evidence="6" id="KW-0997">Cell inner membrane</keyword>
<keyword evidence="4" id="KW-1003">Cell membrane</keyword>
<proteinExistence type="inferred from homology"/>
<evidence type="ECO:0000313" key="12">
    <source>
        <dbReference type="Proteomes" id="UP001595758"/>
    </source>
</evidence>
<evidence type="ECO:0000256" key="9">
    <source>
        <dbReference type="ARBA" id="ARBA00023136"/>
    </source>
</evidence>
<dbReference type="Gene3D" id="3.10.610.10">
    <property type="entry name" value="GSPII I/J protein-like"/>
    <property type="match status" value="1"/>
</dbReference>
<keyword evidence="5" id="KW-0488">Methylation</keyword>
<evidence type="ECO:0000256" key="7">
    <source>
        <dbReference type="ARBA" id="ARBA00022692"/>
    </source>
</evidence>
<evidence type="ECO:0000256" key="1">
    <source>
        <dbReference type="ARBA" id="ARBA00004377"/>
    </source>
</evidence>
<comment type="subcellular location">
    <subcellularLocation>
        <location evidence="1">Cell inner membrane</location>
        <topology evidence="1">Single-pass membrane protein</topology>
    </subcellularLocation>
</comment>
<evidence type="ECO:0000256" key="2">
    <source>
        <dbReference type="ARBA" id="ARBA00011084"/>
    </source>
</evidence>
<dbReference type="InterPro" id="IPR051621">
    <property type="entry name" value="T2SS_protein_J"/>
</dbReference>
<comment type="similarity">
    <text evidence="2">Belongs to the GSP J family.</text>
</comment>
<dbReference type="PANTHER" id="PTHR39583:SF2">
    <property type="entry name" value="TYPE II SECRETION SYSTEM PROTEIN J"/>
    <property type="match status" value="1"/>
</dbReference>
<protein>
    <recommendedName>
        <fullName evidence="3">Type II secretion system protein J</fullName>
    </recommendedName>
</protein>
<sequence>MNRKNGFTLIEILIALAVFAILATITSSAMYYAFSTRSRLNTHADKLTELQIALTLIARDAEQVVNRPVHKGESILLPAFIGKSNYVELTRNGIANPGAVEQRSTLKRVALICSGKQLIRRSWTILDANGHKQYQDKVLLDDLTKCRISYLSATLQILQEWHETVSSRREPLPKAIQLDITLKNWGNMNFLFIIPKAVYGRMQI</sequence>
<accession>A0ABV8CBG5</accession>
<reference evidence="12" key="1">
    <citation type="journal article" date="2019" name="Int. J. Syst. Evol. Microbiol.">
        <title>The Global Catalogue of Microorganisms (GCM) 10K type strain sequencing project: providing services to taxonomists for standard genome sequencing and annotation.</title>
        <authorList>
            <consortium name="The Broad Institute Genomics Platform"/>
            <consortium name="The Broad Institute Genome Sequencing Center for Infectious Disease"/>
            <person name="Wu L."/>
            <person name="Ma J."/>
        </authorList>
    </citation>
    <scope>NUCLEOTIDE SEQUENCE [LARGE SCALE GENOMIC DNA]</scope>
    <source>
        <strain evidence="12">CCUG 59858</strain>
    </source>
</reference>
<name>A0ABV8CBG5_9GAMM</name>
<comment type="caution">
    <text evidence="11">The sequence shown here is derived from an EMBL/GenBank/DDBJ whole genome shotgun (WGS) entry which is preliminary data.</text>
</comment>
<dbReference type="NCBIfam" id="TIGR01711">
    <property type="entry name" value="gspJ"/>
    <property type="match status" value="1"/>
</dbReference>
<feature type="transmembrane region" description="Helical" evidence="10">
    <location>
        <begin position="12"/>
        <end position="34"/>
    </location>
</feature>
<evidence type="ECO:0000256" key="10">
    <source>
        <dbReference type="SAM" id="Phobius"/>
    </source>
</evidence>
<organism evidence="11 12">
    <name type="scientific">Legionella dresdenensis</name>
    <dbReference type="NCBI Taxonomy" id="450200"/>
    <lineage>
        <taxon>Bacteria</taxon>
        <taxon>Pseudomonadati</taxon>
        <taxon>Pseudomonadota</taxon>
        <taxon>Gammaproteobacteria</taxon>
        <taxon>Legionellales</taxon>
        <taxon>Legionellaceae</taxon>
        <taxon>Legionella</taxon>
    </lineage>
</organism>
<keyword evidence="9 10" id="KW-0472">Membrane</keyword>
<dbReference type="Pfam" id="PF07963">
    <property type="entry name" value="N_methyl"/>
    <property type="match status" value="1"/>
</dbReference>
<keyword evidence="7 10" id="KW-0812">Transmembrane</keyword>
<evidence type="ECO:0000256" key="4">
    <source>
        <dbReference type="ARBA" id="ARBA00022475"/>
    </source>
</evidence>
<evidence type="ECO:0000256" key="8">
    <source>
        <dbReference type="ARBA" id="ARBA00022989"/>
    </source>
</evidence>
<dbReference type="SUPFAM" id="SSF54523">
    <property type="entry name" value="Pili subunits"/>
    <property type="match status" value="1"/>
</dbReference>
<dbReference type="PANTHER" id="PTHR39583">
    <property type="entry name" value="TYPE II SECRETION SYSTEM PROTEIN J-RELATED"/>
    <property type="match status" value="1"/>
</dbReference>
<keyword evidence="8 10" id="KW-1133">Transmembrane helix</keyword>
<dbReference type="NCBIfam" id="TIGR02532">
    <property type="entry name" value="IV_pilin_GFxxxE"/>
    <property type="match status" value="1"/>
</dbReference>
<dbReference type="Proteomes" id="UP001595758">
    <property type="component" value="Unassembled WGS sequence"/>
</dbReference>
<evidence type="ECO:0000313" key="11">
    <source>
        <dbReference type="EMBL" id="MFC3907605.1"/>
    </source>
</evidence>